<proteinExistence type="inferred from homology"/>
<dbReference type="GO" id="GO:0003924">
    <property type="term" value="F:GTPase activity"/>
    <property type="evidence" value="ECO:0007669"/>
    <property type="project" value="UniProtKB-UniRule"/>
</dbReference>
<comment type="function">
    <text evidence="12">Necessary for flagellar biosynthesis. May be involved in translocation of the flagellum.</text>
</comment>
<keyword evidence="6" id="KW-0547">Nucleotide-binding</keyword>
<keyword evidence="17" id="KW-0282">Flagellum</keyword>
<evidence type="ECO:0000256" key="8">
    <source>
        <dbReference type="ARBA" id="ARBA00022927"/>
    </source>
</evidence>
<evidence type="ECO:0000256" key="4">
    <source>
        <dbReference type="ARBA" id="ARBA00022448"/>
    </source>
</evidence>
<evidence type="ECO:0000256" key="7">
    <source>
        <dbReference type="ARBA" id="ARBA00022795"/>
    </source>
</evidence>
<feature type="region of interest" description="Disordered" evidence="14">
    <location>
        <begin position="144"/>
        <end position="165"/>
    </location>
</feature>
<evidence type="ECO:0000259" key="16">
    <source>
        <dbReference type="SMART" id="SM00962"/>
    </source>
</evidence>
<keyword evidence="8" id="KW-0653">Protein transport</keyword>
<dbReference type="GO" id="GO:0006614">
    <property type="term" value="P:SRP-dependent cotranslational protein targeting to membrane"/>
    <property type="evidence" value="ECO:0007669"/>
    <property type="project" value="UniProtKB-UniRule"/>
</dbReference>
<keyword evidence="10" id="KW-0472">Membrane</keyword>
<dbReference type="InterPro" id="IPR000897">
    <property type="entry name" value="SRP54_GTPase_dom"/>
</dbReference>
<evidence type="ECO:0000313" key="17">
    <source>
        <dbReference type="EMBL" id="RRS05163.1"/>
    </source>
</evidence>
<comment type="subcellular location">
    <subcellularLocation>
        <location evidence="1">Cell membrane</location>
        <topology evidence="1">Peripheral membrane protein</topology>
        <orientation evidence="1">Cytoplasmic side</orientation>
    </subcellularLocation>
</comment>
<comment type="similarity">
    <text evidence="2">Belongs to the GTP-binding SRP family.</text>
</comment>
<keyword evidence="4" id="KW-0813">Transport</keyword>
<evidence type="ECO:0000256" key="11">
    <source>
        <dbReference type="ARBA" id="ARBA00023225"/>
    </source>
</evidence>
<dbReference type="GO" id="GO:0044781">
    <property type="term" value="P:bacterial-type flagellum organization"/>
    <property type="evidence" value="ECO:0007669"/>
    <property type="project" value="UniProtKB-UniRule"/>
</dbReference>
<dbReference type="InterPro" id="IPR020006">
    <property type="entry name" value="FlhF"/>
</dbReference>
<comment type="caution">
    <text evidence="17">The sequence shown here is derived from an EMBL/GenBank/DDBJ whole genome shotgun (WGS) entry which is preliminary data.</text>
</comment>
<sequence length="594" mass="63446">MNVKRFTGRTSREAMQKVRQVFGDEAVVLSTKPAAEGGVEIMAMGADGMAAIDRLEAEHHEPQEPVAAKVAAKPAAARGLAARAEADAPAARATAADKSARGSVASLASSVQDDVRQLAMSTLSFQEYVRERMLKRRQAALKARMEPEMAQSPEEQLAQRVAPAAPRASDLLPSVALPESDLDLSGPALRLVKNQREAQAAEAAQAARDALIARPTQAAAQAPQPRATARAAAASAGWTDDDLRMDNMVKRAAPAKAAMPVADEAAREALVAAQTANASMLSELREMRALMKERFETMAFVDKLQRTPSQALMAQRLLDGGFSPVLIRKMLDGMPRDVIAGKVDETSWSAQVLQRNLNTADHEPNIEDQGGVFALIGSTGVGKTTTTAKLAALFAAKHGAHNLGLITLDAYRMGAHEQLRAYGRILGVPVHIAHDRAALEDLLELLSGKKLILIDTAGMPQRDARTRELLEMVSHQSIKKLLVINTAAQGDAIEDVMVSYQAASCAGIVLSKLDEAVKLGPALDALIRHKLKVLGVANGQRVPEDWHRLSAASLVHRALRASLNPAYRLDASEVSLVFAAPATFDAPSSSQHMV</sequence>
<dbReference type="RefSeq" id="WP_125242382.1">
    <property type="nucleotide sequence ID" value="NZ_RSED01000004.1"/>
</dbReference>
<evidence type="ECO:0000259" key="15">
    <source>
        <dbReference type="SMART" id="SM00382"/>
    </source>
</evidence>
<evidence type="ECO:0000313" key="18">
    <source>
        <dbReference type="Proteomes" id="UP000269265"/>
    </source>
</evidence>
<dbReference type="FunFam" id="3.40.50.300:FF:000695">
    <property type="entry name" value="Flagellar biosynthesis regulator FlhF"/>
    <property type="match status" value="1"/>
</dbReference>
<evidence type="ECO:0000256" key="12">
    <source>
        <dbReference type="ARBA" id="ARBA00025337"/>
    </source>
</evidence>
<evidence type="ECO:0000256" key="9">
    <source>
        <dbReference type="ARBA" id="ARBA00023134"/>
    </source>
</evidence>
<dbReference type="GO" id="GO:0005047">
    <property type="term" value="F:signal recognition particle binding"/>
    <property type="evidence" value="ECO:0007669"/>
    <property type="project" value="TreeGrafter"/>
</dbReference>
<keyword evidence="17" id="KW-0966">Cell projection</keyword>
<dbReference type="GO" id="GO:0005886">
    <property type="term" value="C:plasma membrane"/>
    <property type="evidence" value="ECO:0007669"/>
    <property type="project" value="UniProtKB-SubCell"/>
</dbReference>
<dbReference type="Gene3D" id="1.20.120.1380">
    <property type="entry name" value="Flagellar FlhF biosynthesis protein, N domain"/>
    <property type="match status" value="1"/>
</dbReference>
<dbReference type="Pfam" id="PF00448">
    <property type="entry name" value="SRP54"/>
    <property type="match status" value="1"/>
</dbReference>
<dbReference type="NCBIfam" id="TIGR03499">
    <property type="entry name" value="FlhF"/>
    <property type="match status" value="1"/>
</dbReference>
<dbReference type="PANTHER" id="PTHR43134:SF3">
    <property type="entry name" value="FLAGELLAR BIOSYNTHESIS PROTEIN FLHF"/>
    <property type="match status" value="1"/>
</dbReference>
<evidence type="ECO:0000256" key="13">
    <source>
        <dbReference type="NCBIfam" id="TIGR03499"/>
    </source>
</evidence>
<dbReference type="SMART" id="SM00382">
    <property type="entry name" value="AAA"/>
    <property type="match status" value="1"/>
</dbReference>
<name>A0A3R8S3G8_9BURK</name>
<dbReference type="InterPro" id="IPR027417">
    <property type="entry name" value="P-loop_NTPase"/>
</dbReference>
<accession>A0A3R8S3G8</accession>
<protein>
    <recommendedName>
        <fullName evidence="3 13">Flagellar biosynthesis protein FlhF</fullName>
    </recommendedName>
</protein>
<keyword evidence="7" id="KW-1005">Bacterial flagellum biogenesis</keyword>
<gene>
    <name evidence="17" type="primary">flhF</name>
    <name evidence="17" type="ORF">EIP75_06235</name>
</gene>
<evidence type="ECO:0000256" key="2">
    <source>
        <dbReference type="ARBA" id="ARBA00008531"/>
    </source>
</evidence>
<dbReference type="PANTHER" id="PTHR43134">
    <property type="entry name" value="SIGNAL RECOGNITION PARTICLE RECEPTOR SUBUNIT ALPHA"/>
    <property type="match status" value="1"/>
</dbReference>
<feature type="domain" description="AAA+ ATPase" evidence="15">
    <location>
        <begin position="369"/>
        <end position="514"/>
    </location>
</feature>
<dbReference type="GO" id="GO:0015031">
    <property type="term" value="P:protein transport"/>
    <property type="evidence" value="ECO:0007669"/>
    <property type="project" value="UniProtKB-KW"/>
</dbReference>
<keyword evidence="18" id="KW-1185">Reference proteome</keyword>
<organism evidence="17 18">
    <name type="scientific">Aquabacterium soli</name>
    <dbReference type="NCBI Taxonomy" id="2493092"/>
    <lineage>
        <taxon>Bacteria</taxon>
        <taxon>Pseudomonadati</taxon>
        <taxon>Pseudomonadota</taxon>
        <taxon>Betaproteobacteria</taxon>
        <taxon>Burkholderiales</taxon>
        <taxon>Aquabacterium</taxon>
    </lineage>
</organism>
<evidence type="ECO:0000256" key="5">
    <source>
        <dbReference type="ARBA" id="ARBA00022475"/>
    </source>
</evidence>
<evidence type="ECO:0000256" key="3">
    <source>
        <dbReference type="ARBA" id="ARBA00014919"/>
    </source>
</evidence>
<keyword evidence="17" id="KW-0969">Cilium</keyword>
<keyword evidence="11" id="KW-1006">Bacterial flagellum protein export</keyword>
<dbReference type="EMBL" id="RSED01000004">
    <property type="protein sequence ID" value="RRS05163.1"/>
    <property type="molecule type" value="Genomic_DNA"/>
</dbReference>
<dbReference type="SUPFAM" id="SSF52540">
    <property type="entry name" value="P-loop containing nucleoside triphosphate hydrolases"/>
    <property type="match status" value="1"/>
</dbReference>
<evidence type="ECO:0000256" key="1">
    <source>
        <dbReference type="ARBA" id="ARBA00004413"/>
    </source>
</evidence>
<dbReference type="CDD" id="cd17873">
    <property type="entry name" value="FlhF"/>
    <property type="match status" value="1"/>
</dbReference>
<keyword evidence="5" id="KW-1003">Cell membrane</keyword>
<dbReference type="AlphaFoldDB" id="A0A3R8S3G8"/>
<dbReference type="GO" id="GO:0005525">
    <property type="term" value="F:GTP binding"/>
    <property type="evidence" value="ECO:0007669"/>
    <property type="project" value="UniProtKB-UniRule"/>
</dbReference>
<dbReference type="SMART" id="SM00962">
    <property type="entry name" value="SRP54"/>
    <property type="match status" value="1"/>
</dbReference>
<evidence type="ECO:0000256" key="6">
    <source>
        <dbReference type="ARBA" id="ARBA00022741"/>
    </source>
</evidence>
<dbReference type="InterPro" id="IPR047040">
    <property type="entry name" value="FlhF__GTPase_dom"/>
</dbReference>
<feature type="domain" description="SRP54-type proteins GTP-binding" evidence="16">
    <location>
        <begin position="370"/>
        <end position="560"/>
    </location>
</feature>
<evidence type="ECO:0000256" key="10">
    <source>
        <dbReference type="ARBA" id="ARBA00023136"/>
    </source>
</evidence>
<dbReference type="InterPro" id="IPR003593">
    <property type="entry name" value="AAA+_ATPase"/>
</dbReference>
<dbReference type="Gene3D" id="3.40.50.300">
    <property type="entry name" value="P-loop containing nucleotide triphosphate hydrolases"/>
    <property type="match status" value="1"/>
</dbReference>
<dbReference type="Proteomes" id="UP000269265">
    <property type="component" value="Unassembled WGS sequence"/>
</dbReference>
<keyword evidence="9" id="KW-0342">GTP-binding</keyword>
<reference evidence="17 18" key="1">
    <citation type="submission" date="2018-12" db="EMBL/GenBank/DDBJ databases">
        <title>The whole draft genome of Aquabacterium sp. SJQ9.</title>
        <authorList>
            <person name="Sun L."/>
            <person name="Gao X."/>
            <person name="Chen W."/>
            <person name="Huang K."/>
        </authorList>
    </citation>
    <scope>NUCLEOTIDE SEQUENCE [LARGE SCALE GENOMIC DNA]</scope>
    <source>
        <strain evidence="17 18">SJQ9</strain>
    </source>
</reference>
<dbReference type="OrthoDB" id="9778554at2"/>
<evidence type="ECO:0000256" key="14">
    <source>
        <dbReference type="SAM" id="MobiDB-lite"/>
    </source>
</evidence>